<evidence type="ECO:0000256" key="1">
    <source>
        <dbReference type="SAM" id="MobiDB-lite"/>
    </source>
</evidence>
<dbReference type="GeneID" id="87812084"/>
<accession>A0AAF1BL45</accession>
<proteinExistence type="predicted"/>
<keyword evidence="3" id="KW-1185">Reference proteome</keyword>
<dbReference type="Proteomes" id="UP000827549">
    <property type="component" value="Chromosome 7"/>
</dbReference>
<reference evidence="2" key="1">
    <citation type="submission" date="2023-10" db="EMBL/GenBank/DDBJ databases">
        <authorList>
            <person name="Noh H."/>
        </authorList>
    </citation>
    <scope>NUCLEOTIDE SEQUENCE</scope>
    <source>
        <strain evidence="2">DUCC4014</strain>
    </source>
</reference>
<dbReference type="EMBL" id="CP086720">
    <property type="protein sequence ID" value="WOO85421.1"/>
    <property type="molecule type" value="Genomic_DNA"/>
</dbReference>
<sequence length="401" mass="44923">MPWEPEDAAADAAETDSPPALPSIAALTRGMEQLTINPTPSPLDPSGIPHIWDRVIFHADNTTRRALRQTSHYLVKPTEQFLFAHVAVHISQRGAMRRFVIGPSASSGPIPRLDWNGDAVARARCRRFLAHVTTLDIVLHCPVPINGDMDDEFRHLESLLANVTIVRCHDDLRSVFNLPRLKKAYGFFTMPRHRPNPAFGNQIAHDLLPHALGATVTDLTITVTYDGDSLVAHRRLFMGTIRECKGLKKITVTLRHNMIPTQVQAPINPTIMLPLHHLLEDVEPMLREGLHLDIQGLERFPAEWLVPVPVLRQDPRPSLDVIRYCIFSSLYRFRNGGDQFLAALIGLHGAPKEHRQHLVWSTFVQPFVSSLSLTTLPPNEVDMGLALRMYLVPTSGLTIPL</sequence>
<name>A0AAF1BL45_9TREE</name>
<organism evidence="2 3">
    <name type="scientific">Vanrija pseudolonga</name>
    <dbReference type="NCBI Taxonomy" id="143232"/>
    <lineage>
        <taxon>Eukaryota</taxon>
        <taxon>Fungi</taxon>
        <taxon>Dikarya</taxon>
        <taxon>Basidiomycota</taxon>
        <taxon>Agaricomycotina</taxon>
        <taxon>Tremellomycetes</taxon>
        <taxon>Trichosporonales</taxon>
        <taxon>Trichosporonaceae</taxon>
        <taxon>Vanrija</taxon>
    </lineage>
</organism>
<dbReference type="RefSeq" id="XP_062631447.1">
    <property type="nucleotide sequence ID" value="XM_062775463.1"/>
</dbReference>
<feature type="region of interest" description="Disordered" evidence="1">
    <location>
        <begin position="1"/>
        <end position="21"/>
    </location>
</feature>
<evidence type="ECO:0000313" key="2">
    <source>
        <dbReference type="EMBL" id="WOO85421.1"/>
    </source>
</evidence>
<gene>
    <name evidence="2" type="ORF">LOC62_07G008920</name>
</gene>
<dbReference type="AlphaFoldDB" id="A0AAF1BL45"/>
<protein>
    <submittedName>
        <fullName evidence="2">Uncharacterized protein</fullName>
    </submittedName>
</protein>
<evidence type="ECO:0000313" key="3">
    <source>
        <dbReference type="Proteomes" id="UP000827549"/>
    </source>
</evidence>